<dbReference type="HOGENOM" id="CLU_232544_0_0_1"/>
<keyword evidence="5" id="KW-0010">Activator</keyword>
<dbReference type="OMA" id="HDRQFEL"/>
<dbReference type="InterPro" id="IPR021990">
    <property type="entry name" value="Mediator_Med12_LCEWAV"/>
</dbReference>
<feature type="compositionally biased region" description="Basic and acidic residues" evidence="8">
    <location>
        <begin position="54"/>
        <end position="79"/>
    </location>
</feature>
<dbReference type="Pfam" id="PF12145">
    <property type="entry name" value="Med12-LCEWAV"/>
    <property type="match status" value="1"/>
</dbReference>
<dbReference type="STRING" id="559515.M4B2H4"/>
<reference evidence="10" key="2">
    <citation type="submission" date="2015-06" db="UniProtKB">
        <authorList>
            <consortium name="EnsemblProtists"/>
        </authorList>
    </citation>
    <scope>IDENTIFICATION</scope>
    <source>
        <strain evidence="10">Emoy2</strain>
    </source>
</reference>
<proteinExistence type="inferred from homology"/>
<feature type="region of interest" description="Disordered" evidence="8">
    <location>
        <begin position="1163"/>
        <end position="1198"/>
    </location>
</feature>
<protein>
    <recommendedName>
        <fullName evidence="9">Mediator complex subunit Med12 LCEWAV-domain domain-containing protein</fullName>
    </recommendedName>
</protein>
<feature type="compositionally biased region" description="Polar residues" evidence="8">
    <location>
        <begin position="391"/>
        <end position="405"/>
    </location>
</feature>
<keyword evidence="11" id="KW-1185">Reference proteome</keyword>
<comment type="subcellular location">
    <subcellularLocation>
        <location evidence="1">Nucleus</location>
    </subcellularLocation>
</comment>
<accession>M4B2H4</accession>
<evidence type="ECO:0000259" key="9">
    <source>
        <dbReference type="Pfam" id="PF12145"/>
    </source>
</evidence>
<dbReference type="GO" id="GO:0005634">
    <property type="term" value="C:nucleus"/>
    <property type="evidence" value="ECO:0007669"/>
    <property type="project" value="UniProtKB-SubCell"/>
</dbReference>
<evidence type="ECO:0000256" key="5">
    <source>
        <dbReference type="ARBA" id="ARBA00023159"/>
    </source>
</evidence>
<feature type="compositionally biased region" description="Polar residues" evidence="8">
    <location>
        <begin position="412"/>
        <end position="422"/>
    </location>
</feature>
<keyword evidence="3" id="KW-0678">Repressor</keyword>
<dbReference type="EMBL" id="JH597777">
    <property type="status" value="NOT_ANNOTATED_CDS"/>
    <property type="molecule type" value="Genomic_DNA"/>
</dbReference>
<keyword evidence="6" id="KW-0804">Transcription</keyword>
<feature type="compositionally biased region" description="Low complexity" evidence="8">
    <location>
        <begin position="85"/>
        <end position="94"/>
    </location>
</feature>
<evidence type="ECO:0000256" key="7">
    <source>
        <dbReference type="ARBA" id="ARBA00023242"/>
    </source>
</evidence>
<evidence type="ECO:0000256" key="2">
    <source>
        <dbReference type="ARBA" id="ARBA00010289"/>
    </source>
</evidence>
<evidence type="ECO:0000256" key="4">
    <source>
        <dbReference type="ARBA" id="ARBA00023015"/>
    </source>
</evidence>
<organism evidence="10 11">
    <name type="scientific">Hyaloperonospora arabidopsidis (strain Emoy2)</name>
    <name type="common">Downy mildew agent</name>
    <name type="synonym">Peronospora arabidopsidis</name>
    <dbReference type="NCBI Taxonomy" id="559515"/>
    <lineage>
        <taxon>Eukaryota</taxon>
        <taxon>Sar</taxon>
        <taxon>Stramenopiles</taxon>
        <taxon>Oomycota</taxon>
        <taxon>Peronosporomycetes</taxon>
        <taxon>Peronosporales</taxon>
        <taxon>Peronosporaceae</taxon>
        <taxon>Hyaloperonospora</taxon>
    </lineage>
</organism>
<name>M4B2H4_HYAAE</name>
<comment type="similarity">
    <text evidence="2">Belongs to the Mediator complex subunit 12 family.</text>
</comment>
<evidence type="ECO:0000256" key="3">
    <source>
        <dbReference type="ARBA" id="ARBA00022491"/>
    </source>
</evidence>
<dbReference type="InParanoid" id="M4B2H4"/>
<dbReference type="PANTHER" id="PTHR46567">
    <property type="entry name" value="MEDIATOR OF RNA POLYMERASE II TRANSCRIPTION SUBUNIT 12"/>
    <property type="match status" value="1"/>
</dbReference>
<evidence type="ECO:0000313" key="10">
    <source>
        <dbReference type="EnsemblProtists" id="HpaP800472"/>
    </source>
</evidence>
<feature type="region of interest" description="Disordered" evidence="8">
    <location>
        <begin position="1098"/>
        <end position="1123"/>
    </location>
</feature>
<feature type="compositionally biased region" description="Low complexity" evidence="8">
    <location>
        <begin position="1100"/>
        <end position="1119"/>
    </location>
</feature>
<dbReference type="eggNOG" id="ENOG502QQPJ">
    <property type="taxonomic scope" value="Eukaryota"/>
</dbReference>
<feature type="domain" description="Mediator complex subunit Med12 LCEWAV-domain" evidence="9">
    <location>
        <begin position="624"/>
        <end position="762"/>
    </location>
</feature>
<feature type="compositionally biased region" description="Polar residues" evidence="8">
    <location>
        <begin position="1183"/>
        <end position="1198"/>
    </location>
</feature>
<keyword evidence="4" id="KW-0805">Transcription regulation</keyword>
<feature type="region of interest" description="Disordered" evidence="8">
    <location>
        <begin position="388"/>
        <end position="427"/>
    </location>
</feature>
<dbReference type="VEuPathDB" id="FungiDB:HpaG800472"/>
<dbReference type="EnsemblProtists" id="HpaT800472">
    <property type="protein sequence ID" value="HpaP800472"/>
    <property type="gene ID" value="HpaG800472"/>
</dbReference>
<evidence type="ECO:0000256" key="1">
    <source>
        <dbReference type="ARBA" id="ARBA00004123"/>
    </source>
</evidence>
<keyword evidence="7" id="KW-0539">Nucleus</keyword>
<evidence type="ECO:0000256" key="8">
    <source>
        <dbReference type="SAM" id="MobiDB-lite"/>
    </source>
</evidence>
<dbReference type="PANTHER" id="PTHR46567:SF1">
    <property type="entry name" value="MEDIATOR OF RNA POLYMERASE II TRANSCRIPTION SUBUNIT 12"/>
    <property type="match status" value="1"/>
</dbReference>
<dbReference type="Proteomes" id="UP000011713">
    <property type="component" value="Unassembled WGS sequence"/>
</dbReference>
<evidence type="ECO:0000313" key="11">
    <source>
        <dbReference type="Proteomes" id="UP000011713"/>
    </source>
</evidence>
<reference evidence="11" key="1">
    <citation type="journal article" date="2010" name="Science">
        <title>Signatures of adaptation to obligate biotrophy in the Hyaloperonospora arabidopsidis genome.</title>
        <authorList>
            <person name="Baxter L."/>
            <person name="Tripathy S."/>
            <person name="Ishaque N."/>
            <person name="Boot N."/>
            <person name="Cabral A."/>
            <person name="Kemen E."/>
            <person name="Thines M."/>
            <person name="Ah-Fong A."/>
            <person name="Anderson R."/>
            <person name="Badejoko W."/>
            <person name="Bittner-Eddy P."/>
            <person name="Boore J.L."/>
            <person name="Chibucos M.C."/>
            <person name="Coates M."/>
            <person name="Dehal P."/>
            <person name="Delehaunty K."/>
            <person name="Dong S."/>
            <person name="Downton P."/>
            <person name="Dumas B."/>
            <person name="Fabro G."/>
            <person name="Fronick C."/>
            <person name="Fuerstenberg S.I."/>
            <person name="Fulton L."/>
            <person name="Gaulin E."/>
            <person name="Govers F."/>
            <person name="Hughes L."/>
            <person name="Humphray S."/>
            <person name="Jiang R.H."/>
            <person name="Judelson H."/>
            <person name="Kamoun S."/>
            <person name="Kyung K."/>
            <person name="Meijer H."/>
            <person name="Minx P."/>
            <person name="Morris P."/>
            <person name="Nelson J."/>
            <person name="Phuntumart V."/>
            <person name="Qutob D."/>
            <person name="Rehmany A."/>
            <person name="Rougon-Cardoso A."/>
            <person name="Ryden P."/>
            <person name="Torto-Alalibo T."/>
            <person name="Studholme D."/>
            <person name="Wang Y."/>
            <person name="Win J."/>
            <person name="Wood J."/>
            <person name="Clifton S.W."/>
            <person name="Rogers J."/>
            <person name="Van den Ackerveken G."/>
            <person name="Jones J.D."/>
            <person name="McDowell J.M."/>
            <person name="Beynon J."/>
            <person name="Tyler B.M."/>
        </authorList>
    </citation>
    <scope>NUCLEOTIDE SEQUENCE [LARGE SCALE GENOMIC DNA]</scope>
    <source>
        <strain evidence="11">Emoy2</strain>
    </source>
</reference>
<evidence type="ECO:0000256" key="6">
    <source>
        <dbReference type="ARBA" id="ARBA00023163"/>
    </source>
</evidence>
<feature type="region of interest" description="Disordered" evidence="8">
    <location>
        <begin position="1"/>
        <end position="96"/>
    </location>
</feature>
<sequence length="2002" mass="220008">MESSYHASDSKPGRGNSSSGPVYKDRGSLPHGGSGGSGHASMGSFRRGSSHAAGPREWDRDGRSHQRSHSRDGTKERRGSGGSSGTRSSFGTAGNAALRLRDRKNLLLMHRTGAKKKLSPADEAMRVIGMDLKYMKDAGHPYVSDKLAMFPSVFPTNANFPEEKFRFHALRNAAFVSPLPRGFNQQWHLQYSAFTDKQLAIFDDLTRASRAIARLQEEAHDDTKSAGVGLPVTNEDGTTVAAAAEHAFTNYLIRHVRRLDERTCHVWMSELSSGARSAAELTQAHGVPFKQWRAVPGISKCPLLELVVKYRPAYADATWFIRINVVYTEMRELQRDGAIRTGDWFYSPRRNQRRSQGWTDKLIDYLHMAVRQAAVDSSAGVENRSAEAANSKLTANGAQTLSNRGTAAALPSQATSKGSTGDKQMAPRLRHGETSAIDHARSSAGTQAAPGSGGVGISSTALSSQYEEWSYALKLSEYQFKLGILDRAHYFDGLLSLLQKSMTPRSQRGTNGGLMRCSAVLALGVNGIMELILVVQKLLPEMLLSADAVLMLVKIVLQQLRYLLPPSCPIPQETEGRSFYEELLVALCQLLRDILLNGGDVLVRLENNGGGQVLAAAMRNEAQILQTLDRFHRVDSTLDLHRVYGEVFCPLPLVSSTDNVSSADVPVDIAALFLVCEWAVTSQRPAEYRYLSALALIEMHSNALLKYGKDKGLLLHCGPKDHQVVLQGALQNFLQRYEPKVITEITQVIDLFCLLVRRRLFSVPSFVKFVSSCNEAAACTGNSPLLVLAAGGAGVARRNESAPVVHTAYNIECSPGRGYKSSDVYLLSPSDRLKLYMWQLPRSPFPLPTCVPMLPEDSYDGELNYLQWLEIMDLRQGHLNCSKTLERAQSLCVYVFHTHGQAKDPANVGTPGAAVGAASADSSRALKEVEYQGKVGELISAVKTMCGHDKGRFTRWFLHKIYEEATFFRFSDHGSVEHVMRLVCLVLEIVDVLGLLEVLVHFLRRSPCFLVKNVVLAMIERHELAFCATDQIPFLLQSFVDRFHRIPQHADDKTGNVAQFFCKMYYAHIKKKEIAKLDLPFALLKPIAETARKNQDATVAGGNANGSGANATGSGANANQKAKEMTLETPNPIVRIPPPREVLPPELKSALARAFKALQARSFDGPSADGKQTPATPGAGSCTPLQSPNSMNQDASASTESFAAFKPSYSSLSWQEVIGEATPSAEAKSRDSAVDFAVAAINMSMTSSAVGSTNANATRERRTPNYVFFFRAVLSEVMDKWMANILARVKSNFKRPITTPHYMHRCVRLIREVVEQHPDNGEEFREKFSNTLAVWLQKEVLPGFAGSDTPKRSRNPFLNADNSKEAFALNQKGRLDRVQVLNLSQMLRLVLVPLFPRLRRASRDPPPNLPTQLLAMALVFQLFSEPPQNLLLDPQKVVMFDEPMVPACLMFPLCFLLCQISYQMEDNFLLRKREERGALASATLFNLTSDGIVRDTIFHDTKEAREKHILPVYHKKQWHTAVLLTHFFRPPSSPAEDGNGQVQLLKVGQIIDQMNVWTLHRGGSIYLDLQMSRQQQKVKRSKRRSRLQRQHVPTHAAGCNKRKALQADPSVRLTKRIAIDSGEGVVAAGVNGFTDDATCLGSHADTETSFGGSLLGSSFFNGEEEADDGDLELELGYDETSSATEILSSLIVLRTLKRSSRPPIGIGSTALSSSITTSSSVPVPPTPVAMTTFSSSSPLATPKLYNTPRHVHLDEGNNGKHRGATPGLDDITETKASVLTLPMSVAATYNSLTPCEARMLDAAGEAQNSAVASLYAATVCSISRRAMGSVIAKVLQVLEDDVKHSQPEKFARRLNTTSVVHLVSGIMCTSPGNAFLPRYMMSLATQLEWLYEGCTIHDKQQRSTLAESGPHSYSLLRRLRCKLAVRLQLVGVIGPSKHAVMTICYRDRIVKTLFALLGTSAVSTGPGLSLFSWILDLIPVVNASVLHSRQYVSIMVPVAYQT</sequence>